<evidence type="ECO:0000313" key="3">
    <source>
        <dbReference type="Proteomes" id="UP000297429"/>
    </source>
</evidence>
<feature type="transmembrane region" description="Helical" evidence="1">
    <location>
        <begin position="210"/>
        <end position="230"/>
    </location>
</feature>
<evidence type="ECO:0000256" key="1">
    <source>
        <dbReference type="SAM" id="Phobius"/>
    </source>
</evidence>
<dbReference type="PANTHER" id="PTHR34219:SF3">
    <property type="entry name" value="BLL7967 PROTEIN"/>
    <property type="match status" value="1"/>
</dbReference>
<protein>
    <submittedName>
        <fullName evidence="2">PepSY domain-containing protein</fullName>
    </submittedName>
</protein>
<keyword evidence="1" id="KW-0812">Transmembrane</keyword>
<keyword evidence="3" id="KW-1185">Reference proteome</keyword>
<feature type="transmembrane region" description="Helical" evidence="1">
    <location>
        <begin position="159"/>
        <end position="180"/>
    </location>
</feature>
<keyword evidence="1" id="KW-0472">Membrane</keyword>
<reference evidence="2 3" key="1">
    <citation type="submission" date="2019-03" db="EMBL/GenBank/DDBJ databases">
        <authorList>
            <person name="He R.-H."/>
        </authorList>
    </citation>
    <scope>NUCLEOTIDE SEQUENCE [LARGE SCALE GENOMIC DNA]</scope>
    <source>
        <strain evidence="2 3">DSM 19624</strain>
    </source>
</reference>
<feature type="transmembrane region" description="Helical" evidence="1">
    <location>
        <begin position="358"/>
        <end position="379"/>
    </location>
</feature>
<gene>
    <name evidence="2" type="ORF">E3V97_11755</name>
</gene>
<organism evidence="2 3">
    <name type="scientific">Pedobacter alluvionis</name>
    <dbReference type="NCBI Taxonomy" id="475253"/>
    <lineage>
        <taxon>Bacteria</taxon>
        <taxon>Pseudomonadati</taxon>
        <taxon>Bacteroidota</taxon>
        <taxon>Sphingobacteriia</taxon>
        <taxon>Sphingobacteriales</taxon>
        <taxon>Sphingobacteriaceae</taxon>
        <taxon>Pedobacter</taxon>
    </lineage>
</organism>
<sequence>MLSIKILKKFKKTAALIHLWLGLISGVIITIVAFTGCIYVFEEELFNFFHQDIVYTKAAGKPLPLYILEEKAQKALPVDEKFNRVEVKSDRYAYIFSASKANKKAKSIFYLGQVAYNKDVYIDQFSGKVLGVIDLKHEFFSIVRLIHQFLLFKKPIGSFIVGSSVLLFLVIIITGFIIWLPKKLKNIRQRLTVKWNARFKRLNWDLHSTFGFYVIPFAFVIVITGLVWSFKWWELGIYKSLGTAKKPKLLREYVQSPAEHKNSLASNLALNTLIRLNKGNYKAILLNYPEDEKASMMATVQIINSGDAWRGLSYFYFNPNTGLLTDQMLHQNKPLGLKWRNSNLDIHDGGLFGWPTKILAFMAALIIATLPTTGFLIWWGKKKKKRLLN</sequence>
<comment type="caution">
    <text evidence="2">The sequence shown here is derived from an EMBL/GenBank/DDBJ whole genome shotgun (WGS) entry which is preliminary data.</text>
</comment>
<proteinExistence type="predicted"/>
<keyword evidence="1" id="KW-1133">Transmembrane helix</keyword>
<evidence type="ECO:0000313" key="2">
    <source>
        <dbReference type="EMBL" id="TFB31276.1"/>
    </source>
</evidence>
<dbReference type="EMBL" id="SOPX01000002">
    <property type="protein sequence ID" value="TFB31276.1"/>
    <property type="molecule type" value="Genomic_DNA"/>
</dbReference>
<feature type="transmembrane region" description="Helical" evidence="1">
    <location>
        <begin position="20"/>
        <end position="41"/>
    </location>
</feature>
<dbReference type="InterPro" id="IPR005625">
    <property type="entry name" value="PepSY-ass_TM"/>
</dbReference>
<name>A0ABY2HNU1_9SPHI</name>
<accession>A0ABY2HNU1</accession>
<dbReference type="Pfam" id="PF03929">
    <property type="entry name" value="PepSY_TM"/>
    <property type="match status" value="1"/>
</dbReference>
<dbReference type="Proteomes" id="UP000297429">
    <property type="component" value="Unassembled WGS sequence"/>
</dbReference>
<dbReference type="PANTHER" id="PTHR34219">
    <property type="entry name" value="IRON-REGULATED INNER MEMBRANE PROTEIN-RELATED"/>
    <property type="match status" value="1"/>
</dbReference>